<dbReference type="InterPro" id="IPR053157">
    <property type="entry name" value="Sterol_Uptake_Regulator"/>
</dbReference>
<evidence type="ECO:0000313" key="3">
    <source>
        <dbReference type="Proteomes" id="UP000431533"/>
    </source>
</evidence>
<reference evidence="2 3" key="1">
    <citation type="submission" date="2018-05" db="EMBL/GenBank/DDBJ databases">
        <title>Genome sequencing and assembly of the regulated plant pathogen Lachnellula willkommii and related sister species for the development of diagnostic species identification markers.</title>
        <authorList>
            <person name="Giroux E."/>
            <person name="Bilodeau G."/>
        </authorList>
    </citation>
    <scope>NUCLEOTIDE SEQUENCE [LARGE SCALE GENOMIC DNA]</scope>
    <source>
        <strain evidence="2 3">CBS 185.66</strain>
    </source>
</reference>
<proteinExistence type="predicted"/>
<comment type="caution">
    <text evidence="2">The sequence shown here is derived from an EMBL/GenBank/DDBJ whole genome shotgun (WGS) entry which is preliminary data.</text>
</comment>
<accession>A0A8H8R7G5</accession>
<dbReference type="EMBL" id="QGMH01000022">
    <property type="protein sequence ID" value="TVY29105.1"/>
    <property type="molecule type" value="Genomic_DNA"/>
</dbReference>
<organism evidence="2 3">
    <name type="scientific">Lachnellula hyalina</name>
    <dbReference type="NCBI Taxonomy" id="1316788"/>
    <lineage>
        <taxon>Eukaryota</taxon>
        <taxon>Fungi</taxon>
        <taxon>Dikarya</taxon>
        <taxon>Ascomycota</taxon>
        <taxon>Pezizomycotina</taxon>
        <taxon>Leotiomycetes</taxon>
        <taxon>Helotiales</taxon>
        <taxon>Lachnaceae</taxon>
        <taxon>Lachnellula</taxon>
    </lineage>
</organism>
<dbReference type="SUPFAM" id="SSF57701">
    <property type="entry name" value="Zn2/Cys6 DNA-binding domain"/>
    <property type="match status" value="1"/>
</dbReference>
<dbReference type="RefSeq" id="XP_031007893.1">
    <property type="nucleotide sequence ID" value="XM_031147437.1"/>
</dbReference>
<protein>
    <recommendedName>
        <fullName evidence="4">Zn(2)-C6 fungal-type domain-containing protein</fullName>
    </recommendedName>
</protein>
<dbReference type="PANTHER" id="PTHR47784:SF9">
    <property type="entry name" value="ZN(II)2CYS6 TRANSCRIPTION FACTOR (EUROFUNG)"/>
    <property type="match status" value="1"/>
</dbReference>
<gene>
    <name evidence="2" type="ORF">LHYA1_G002461</name>
</gene>
<evidence type="ECO:0008006" key="4">
    <source>
        <dbReference type="Google" id="ProtNLM"/>
    </source>
</evidence>
<dbReference type="OrthoDB" id="416217at2759"/>
<sequence length="434" mass="49081">MTSPSQSLTHSPIRGRARDIALAAFIPCPGTLAAEYTDTLKCDEVRPECKKCIDFGVTCNYDLKIPDLQMVFDRPANNNDNDARKVAKKSFLVNPARYGNGVVEVPAVLTPLISVSDGQSSFDLDHYSLGLLNRFHTRTILTLGSAKTASIYQEVSVREAFAHPYLMHIVLTLTSIHDRYLAPTPSFKPTIKECHHWSQGASLLNKKLSTPWPPDDRDSLWTAAALLGAVTFCCVEAATPEEAWPLKDSDHSDLEWLRMSDGKQVIWQMADPTRPESAFHDLAVELRNDSSHAHNFDFSLEQVPLQFILLYNLNCESTAENNPYYESIRYLISLLRMECNHTTIVKYLSFLSHMGQDFKALVKQKDPRALLLVAYWFGRVSHGTWWIAGRALIEGQSICLYLERYFPQETTMQELLQFPKMDLGLPMDSVPHLN</sequence>
<dbReference type="AlphaFoldDB" id="A0A8H8R7G5"/>
<dbReference type="InterPro" id="IPR001138">
    <property type="entry name" value="Zn2Cys6_DnaBD"/>
</dbReference>
<dbReference type="CDD" id="cd00067">
    <property type="entry name" value="GAL4"/>
    <property type="match status" value="1"/>
</dbReference>
<dbReference type="Proteomes" id="UP000431533">
    <property type="component" value="Unassembled WGS sequence"/>
</dbReference>
<dbReference type="InterPro" id="IPR036864">
    <property type="entry name" value="Zn2-C6_fun-type_DNA-bd_sf"/>
</dbReference>
<name>A0A8H8R7G5_9HELO</name>
<keyword evidence="1" id="KW-0539">Nucleus</keyword>
<evidence type="ECO:0000256" key="1">
    <source>
        <dbReference type="ARBA" id="ARBA00023242"/>
    </source>
</evidence>
<keyword evidence="3" id="KW-1185">Reference proteome</keyword>
<evidence type="ECO:0000313" key="2">
    <source>
        <dbReference type="EMBL" id="TVY29105.1"/>
    </source>
</evidence>
<dbReference type="GO" id="GO:0008270">
    <property type="term" value="F:zinc ion binding"/>
    <property type="evidence" value="ECO:0007669"/>
    <property type="project" value="InterPro"/>
</dbReference>
<dbReference type="GO" id="GO:0001228">
    <property type="term" value="F:DNA-binding transcription activator activity, RNA polymerase II-specific"/>
    <property type="evidence" value="ECO:0007669"/>
    <property type="project" value="TreeGrafter"/>
</dbReference>
<dbReference type="GeneID" id="41982659"/>
<dbReference type="PANTHER" id="PTHR47784">
    <property type="entry name" value="STEROL UPTAKE CONTROL PROTEIN 2"/>
    <property type="match status" value="1"/>
</dbReference>